<dbReference type="Gene3D" id="2.60.40.1180">
    <property type="entry name" value="Golgi alpha-mannosidase II"/>
    <property type="match status" value="1"/>
</dbReference>
<feature type="domain" description="Lacto-N-biose phosphorylase C-terminal" evidence="3">
    <location>
        <begin position="667"/>
        <end position="719"/>
    </location>
</feature>
<keyword evidence="4" id="KW-0328">Glycosyltransferase</keyword>
<dbReference type="Gene3D" id="3.20.20.80">
    <property type="entry name" value="Glycosidases"/>
    <property type="match status" value="1"/>
</dbReference>
<dbReference type="NCBIfam" id="TIGR02336">
    <property type="entry name" value="1,3-beta-galactosyl-N-acetylhexosamine phosphorylase"/>
    <property type="match status" value="1"/>
</dbReference>
<evidence type="ECO:0000313" key="5">
    <source>
        <dbReference type="Proteomes" id="UP000838749"/>
    </source>
</evidence>
<gene>
    <name evidence="4" type="ORF">PAECIP111894_03570</name>
</gene>
<dbReference type="Proteomes" id="UP000838749">
    <property type="component" value="Unassembled WGS sequence"/>
</dbReference>
<accession>A0ABN8FLT2</accession>
<comment type="caution">
    <text evidence="4">The sequence shown here is derived from an EMBL/GenBank/DDBJ whole genome shotgun (WGS) entry which is preliminary data.</text>
</comment>
<dbReference type="Gene3D" id="2.60.40.10">
    <property type="entry name" value="Immunoglobulins"/>
    <property type="match status" value="1"/>
</dbReference>
<evidence type="ECO:0000259" key="2">
    <source>
        <dbReference type="Pfam" id="PF17385"/>
    </source>
</evidence>
<feature type="domain" description="Lacto-N-biose phosphorylase-like N-terminal TIM barrel" evidence="1">
    <location>
        <begin position="5"/>
        <end position="438"/>
    </location>
</feature>
<dbReference type="InterPro" id="IPR013783">
    <property type="entry name" value="Ig-like_fold"/>
</dbReference>
<reference evidence="4" key="1">
    <citation type="submission" date="2021-12" db="EMBL/GenBank/DDBJ databases">
        <authorList>
            <person name="Criscuolo A."/>
        </authorList>
    </citation>
    <scope>NUCLEOTIDE SEQUENCE</scope>
    <source>
        <strain evidence="4">CIP111894</strain>
    </source>
</reference>
<protein>
    <submittedName>
        <fullName evidence="4">1,3-beta-galactosyl-N-acetylhexosamine phosphorylase</fullName>
        <ecNumber evidence="4">2.4.1.211</ecNumber>
    </submittedName>
</protein>
<feature type="domain" description="Lacto-N-biose phosphorylase central" evidence="2">
    <location>
        <begin position="442"/>
        <end position="661"/>
    </location>
</feature>
<name>A0ABN8FLT2_9BACL</name>
<dbReference type="InterPro" id="IPR035363">
    <property type="entry name" value="LBP_M"/>
</dbReference>
<dbReference type="Pfam" id="PF17386">
    <property type="entry name" value="LBP_C"/>
    <property type="match status" value="1"/>
</dbReference>
<sequence>MSSKGRMTVPIEAGMDYDLMKDILERWGADAVRNSDGTDLPDQLQEMKMKVYSTYFPTRNDQLWAHEHPDQRQQMYIMTPHTTAVEESLQIELMKGYYREQLEVDYDHDPKRWWEVINRTTGEIVDPESWSVDPITGIVTLHQVNRFHTYTVTFLVWQIWDQTQMYNHITNQWGDKPHEIPYDARHSPTWAHITEYMKDWLEANKHVDVVRFTTFFYHFTIIFNELAKEKYVDWFGYSTTVSPLALEQFEAEYGYRMRPEYLVDQGYHNTPFRNPSKQYRDWMQFQHKFVCKQSRELVDITHQAGREAIMFLGDNWIGTEPYGDLFPSIGLDAVVGSVGNGATLRMISDIPGVKYTEGRFLPYFFPDVFYEGGNPTAEAIDNWVKARRAILRKPVDRIGYGGYLSLAASFPDFITCVEQISDEFRTLYERMNGTKAYTPKFKVAVLNSWGKLRSWQTTMVAHSLWYKKIYTYLGMLESLSGLAVDVEFISFDDVLESGIPEDIGVILNAGDAGTAWSGDDYWANEAIIACLKQFVYNGGGFIGIGEPSAFMHQGRFFQMSDVLGVDKEIGYTLSYTKYDQENTSDHFIMGGQAKPIDCGEKVEFIRSVSEQTQIIQMQRGDIAVAANSFGKGRSVYIAGIPYSPANSRLLLRSIYWAASAENEMSTWYCDNVETECAVYLETGWGIVINNSQDPQRTKLYKNTESYIEVELKPGGHEWFRVDSLTK</sequence>
<evidence type="ECO:0000259" key="1">
    <source>
        <dbReference type="Pfam" id="PF09508"/>
    </source>
</evidence>
<dbReference type="Pfam" id="PF09508">
    <property type="entry name" value="Lact_bio_phlase"/>
    <property type="match status" value="1"/>
</dbReference>
<dbReference type="GO" id="GO:0050500">
    <property type="term" value="F:1,3-beta-galactosyl-N-acetylhexosamine phosphorylase activity"/>
    <property type="evidence" value="ECO:0007669"/>
    <property type="project" value="UniProtKB-EC"/>
</dbReference>
<dbReference type="InterPro" id="IPR012711">
    <property type="entry name" value="Lacto-N-biose_phosphorylase"/>
</dbReference>
<dbReference type="EC" id="2.4.1.211" evidence="4"/>
<dbReference type="InterPro" id="IPR013780">
    <property type="entry name" value="Glyco_hydro_b"/>
</dbReference>
<organism evidence="4 5">
    <name type="scientific">Paenibacillus pseudetheri</name>
    <dbReference type="NCBI Taxonomy" id="2897682"/>
    <lineage>
        <taxon>Bacteria</taxon>
        <taxon>Bacillati</taxon>
        <taxon>Bacillota</taxon>
        <taxon>Bacilli</taxon>
        <taxon>Bacillales</taxon>
        <taxon>Paenibacillaceae</taxon>
        <taxon>Paenibacillus</taxon>
    </lineage>
</organism>
<evidence type="ECO:0000259" key="3">
    <source>
        <dbReference type="Pfam" id="PF17386"/>
    </source>
</evidence>
<proteinExistence type="predicted"/>
<dbReference type="InterPro" id="IPR035356">
    <property type="entry name" value="LBP_C"/>
</dbReference>
<keyword evidence="4" id="KW-0808">Transferase</keyword>
<dbReference type="Pfam" id="PF17385">
    <property type="entry name" value="LBP_M"/>
    <property type="match status" value="1"/>
</dbReference>
<dbReference type="EMBL" id="CAKMAB010000020">
    <property type="protein sequence ID" value="CAH1057412.1"/>
    <property type="molecule type" value="Genomic_DNA"/>
</dbReference>
<dbReference type="Gene3D" id="3.40.50.880">
    <property type="match status" value="1"/>
</dbReference>
<dbReference type="InterPro" id="IPR029062">
    <property type="entry name" value="Class_I_gatase-like"/>
</dbReference>
<dbReference type="InterPro" id="IPR035080">
    <property type="entry name" value="Lact_bio_phlase-like_N"/>
</dbReference>
<keyword evidence="5" id="KW-1185">Reference proteome</keyword>
<evidence type="ECO:0000313" key="4">
    <source>
        <dbReference type="EMBL" id="CAH1057412.1"/>
    </source>
</evidence>
<dbReference type="SUPFAM" id="SSF52317">
    <property type="entry name" value="Class I glutamine amidotransferase-like"/>
    <property type="match status" value="1"/>
</dbReference>